<dbReference type="AlphaFoldDB" id="A0A853G193"/>
<evidence type="ECO:0000256" key="3">
    <source>
        <dbReference type="ARBA" id="ARBA00023125"/>
    </source>
</evidence>
<keyword evidence="4" id="KW-0804">Transcription</keyword>
<evidence type="ECO:0000256" key="1">
    <source>
        <dbReference type="ARBA" id="ARBA00009437"/>
    </source>
</evidence>
<dbReference type="CDD" id="cd08414">
    <property type="entry name" value="PBP2_LTTR_aromatics_like"/>
    <property type="match status" value="1"/>
</dbReference>
<comment type="caution">
    <text evidence="6">The sequence shown here is derived from an EMBL/GenBank/DDBJ whole genome shotgun (WGS) entry which is preliminary data.</text>
</comment>
<dbReference type="GO" id="GO:0003677">
    <property type="term" value="F:DNA binding"/>
    <property type="evidence" value="ECO:0007669"/>
    <property type="project" value="UniProtKB-KW"/>
</dbReference>
<keyword evidence="2" id="KW-0805">Transcription regulation</keyword>
<evidence type="ECO:0000256" key="4">
    <source>
        <dbReference type="ARBA" id="ARBA00023163"/>
    </source>
</evidence>
<comment type="similarity">
    <text evidence="1">Belongs to the LysR transcriptional regulatory family.</text>
</comment>
<dbReference type="InterPro" id="IPR036390">
    <property type="entry name" value="WH_DNA-bd_sf"/>
</dbReference>
<gene>
    <name evidence="6" type="ORF">H0A72_10085</name>
</gene>
<dbReference type="PANTHER" id="PTHR30346">
    <property type="entry name" value="TRANSCRIPTIONAL DUAL REGULATOR HCAR-RELATED"/>
    <property type="match status" value="1"/>
</dbReference>
<accession>A0A853G193</accession>
<dbReference type="GO" id="GO:0032993">
    <property type="term" value="C:protein-DNA complex"/>
    <property type="evidence" value="ECO:0007669"/>
    <property type="project" value="TreeGrafter"/>
</dbReference>
<sequence>MSLELRHLRYFMAVAEELNFGRAARRLHMTQPPLSQQIMQLEEQIGAPLFVRGRPLQLTDAGNELLIQAKRLLGHADSVVQSVKQAARGERGKLTLAFIAGALPHLFPAIIKLYRSRFPQVDLDLKELVTPLQHEALRTGEIDVGLMRPLGLESDFETRMVLRERMIVALPAGHRHASQAVIGLNDLIGEPVVAFDAKEAGYFDLITRRIFGQVQSEPRVVQTARQLYTVLATVAAGVGIALVAASAKDLAFPGVIFREIEQPEANFSELILAWRKEATQPVLSNFIDTALEVAALTPQTIL</sequence>
<dbReference type="PROSITE" id="PS50931">
    <property type="entry name" value="HTH_LYSR"/>
    <property type="match status" value="1"/>
</dbReference>
<evidence type="ECO:0000256" key="2">
    <source>
        <dbReference type="ARBA" id="ARBA00023015"/>
    </source>
</evidence>
<dbReference type="Pfam" id="PF00126">
    <property type="entry name" value="HTH_1"/>
    <property type="match status" value="1"/>
</dbReference>
<dbReference type="InterPro" id="IPR036388">
    <property type="entry name" value="WH-like_DNA-bd_sf"/>
</dbReference>
<proteinExistence type="inferred from homology"/>
<keyword evidence="3" id="KW-0238">DNA-binding</keyword>
<dbReference type="SUPFAM" id="SSF46785">
    <property type="entry name" value="Winged helix' DNA-binding domain"/>
    <property type="match status" value="1"/>
</dbReference>
<dbReference type="Gene3D" id="3.40.190.10">
    <property type="entry name" value="Periplasmic binding protein-like II"/>
    <property type="match status" value="2"/>
</dbReference>
<dbReference type="PRINTS" id="PR00039">
    <property type="entry name" value="HTHLYSR"/>
</dbReference>
<dbReference type="PANTHER" id="PTHR30346:SF0">
    <property type="entry name" value="HCA OPERON TRANSCRIPTIONAL ACTIVATOR HCAR"/>
    <property type="match status" value="1"/>
</dbReference>
<evidence type="ECO:0000313" key="7">
    <source>
        <dbReference type="Proteomes" id="UP000559809"/>
    </source>
</evidence>
<feature type="domain" description="HTH lysR-type" evidence="5">
    <location>
        <begin position="3"/>
        <end position="59"/>
    </location>
</feature>
<dbReference type="Gene3D" id="1.10.10.10">
    <property type="entry name" value="Winged helix-like DNA-binding domain superfamily/Winged helix DNA-binding domain"/>
    <property type="match status" value="1"/>
</dbReference>
<dbReference type="Pfam" id="PF03466">
    <property type="entry name" value="LysR_substrate"/>
    <property type="match status" value="1"/>
</dbReference>
<dbReference type="RefSeq" id="WP_180154966.1">
    <property type="nucleotide sequence ID" value="NZ_JACCEM010000005.1"/>
</dbReference>
<evidence type="ECO:0000259" key="5">
    <source>
        <dbReference type="PROSITE" id="PS50931"/>
    </source>
</evidence>
<name>A0A853G193_9BURK</name>
<keyword evidence="7" id="KW-1185">Reference proteome</keyword>
<protein>
    <submittedName>
        <fullName evidence="6">LysR family transcriptional regulator</fullName>
    </submittedName>
</protein>
<dbReference type="FunFam" id="1.10.10.10:FF:000001">
    <property type="entry name" value="LysR family transcriptional regulator"/>
    <property type="match status" value="1"/>
</dbReference>
<dbReference type="GO" id="GO:0003700">
    <property type="term" value="F:DNA-binding transcription factor activity"/>
    <property type="evidence" value="ECO:0007669"/>
    <property type="project" value="InterPro"/>
</dbReference>
<reference evidence="6 7" key="1">
    <citation type="submission" date="2020-07" db="EMBL/GenBank/DDBJ databases">
        <title>Taxonomic revisions and descriptions of new bacterial species based on genomic comparisons in the high-G+C-content subgroup of the family Alcaligenaceae.</title>
        <authorList>
            <person name="Szabo A."/>
            <person name="Felfoldi T."/>
        </authorList>
    </citation>
    <scope>NUCLEOTIDE SEQUENCE [LARGE SCALE GENOMIC DNA]</scope>
    <source>
        <strain evidence="6 7">LMG 24012</strain>
    </source>
</reference>
<dbReference type="SUPFAM" id="SSF53850">
    <property type="entry name" value="Periplasmic binding protein-like II"/>
    <property type="match status" value="1"/>
</dbReference>
<dbReference type="InterPro" id="IPR000847">
    <property type="entry name" value="LysR_HTH_N"/>
</dbReference>
<dbReference type="InterPro" id="IPR005119">
    <property type="entry name" value="LysR_subst-bd"/>
</dbReference>
<evidence type="ECO:0000313" key="6">
    <source>
        <dbReference type="EMBL" id="NYT49652.1"/>
    </source>
</evidence>
<dbReference type="EMBL" id="JACCEM010000005">
    <property type="protein sequence ID" value="NYT49652.1"/>
    <property type="molecule type" value="Genomic_DNA"/>
</dbReference>
<dbReference type="Proteomes" id="UP000559809">
    <property type="component" value="Unassembled WGS sequence"/>
</dbReference>
<organism evidence="6 7">
    <name type="scientific">Parapusillimonas granuli</name>
    <dbReference type="NCBI Taxonomy" id="380911"/>
    <lineage>
        <taxon>Bacteria</taxon>
        <taxon>Pseudomonadati</taxon>
        <taxon>Pseudomonadota</taxon>
        <taxon>Betaproteobacteria</taxon>
        <taxon>Burkholderiales</taxon>
        <taxon>Alcaligenaceae</taxon>
        <taxon>Parapusillimonas</taxon>
    </lineage>
</organism>